<dbReference type="GO" id="GO:0036297">
    <property type="term" value="P:interstrand cross-link repair"/>
    <property type="evidence" value="ECO:0007669"/>
    <property type="project" value="TreeGrafter"/>
</dbReference>
<comment type="caution">
    <text evidence="8">The sequence shown here is derived from an EMBL/GenBank/DDBJ whole genome shotgun (WGS) entry which is preliminary data.</text>
</comment>
<protein>
    <submittedName>
        <fullName evidence="8">10797_t:CDS:1</fullName>
    </submittedName>
</protein>
<keyword evidence="9" id="KW-1185">Reference proteome</keyword>
<comment type="subcellular location">
    <subcellularLocation>
        <location evidence="1">Nucleus</location>
    </subcellularLocation>
</comment>
<evidence type="ECO:0000256" key="4">
    <source>
        <dbReference type="ARBA" id="ARBA00023204"/>
    </source>
</evidence>
<sequence length="750" mass="83218">MFTHKAIFTNSIVDVPSSASTTYSVPTCASKSYVQEDHNYNKKQKISENASAASRSSKSARKNAAGTKFSVSNNKKTQANGMLAPILSSAANATIFSYFGKKEERNTKGREDMCADANGIEEKCVMGAMENTTHDVHTSKEYNQMGSILIVDSDYDIINVDGFLDNTGTVGNMAHEGNDNLMSERILRHDGTNDNIETSIIYLSDDDYKSDMLSDSIGEDVDQLHPLFKPRLTRLSSNTKQSHMTQCIHESTAATDTLSDPSFLFSSFFSVNTPFTSNQPGTVLTTNENVSASLIAKLESEHFFASGSAPIKQKSEHDKRKGWVKGSKKRCPWYKMLPALDDNETDTTITVDAFKYGQIPHCTAYFLSHFHSDHYGGLSSTWTHGPIYCSTVTGNLVIQNLRVKPEYVHKLPMDTEIPIESERVTIKIIKLFDGTCTLAISGHVQSKSFIRPLQTSQEQVVKAVVSLIGKAIKGGGLAPVSKDNVSKKKMVRDPSQMALDNWLKLANGKKIIKEEKQVIEKKNIHDINGMSAQKDKKDYANGIALSESKLLVVVGTYLIGKEKIFIGIAKALGSKIYVSAEKRRLLACQENKELDCLLTNDPCEACVHVASMASIRQDLLVQYLDSLRPRFSTVIGIRPTGWTYKPTVEQPFHTTEVLLNTPPIYSDASIKPTYTSSVCQIFGVPYSEHSSFRELAAFIMSLNVKHIVPTVNIGTEKSCKAMNYWLCKWQETKQKNGKVVVVPYPLLTHW</sequence>
<dbReference type="InterPro" id="IPR036866">
    <property type="entry name" value="RibonucZ/Hydroxyglut_hydro"/>
</dbReference>
<dbReference type="Pfam" id="PF07522">
    <property type="entry name" value="DRMBL"/>
    <property type="match status" value="1"/>
</dbReference>
<evidence type="ECO:0000313" key="8">
    <source>
        <dbReference type="EMBL" id="CAG8519753.1"/>
    </source>
</evidence>
<dbReference type="OrthoDB" id="262529at2759"/>
<dbReference type="Gene3D" id="3.60.15.10">
    <property type="entry name" value="Ribonuclease Z/Hydroxyacylglutathione hydrolase-like"/>
    <property type="match status" value="1"/>
</dbReference>
<feature type="domain" description="DNA repair metallo-beta-lactamase" evidence="7">
    <location>
        <begin position="593"/>
        <end position="714"/>
    </location>
</feature>
<dbReference type="InterPro" id="IPR011084">
    <property type="entry name" value="DRMBL"/>
</dbReference>
<comment type="similarity">
    <text evidence="2">Belongs to the DNA repair metallo-beta-lactamase (DRMBL) family.</text>
</comment>
<proteinExistence type="inferred from homology"/>
<evidence type="ECO:0000256" key="6">
    <source>
        <dbReference type="SAM" id="MobiDB-lite"/>
    </source>
</evidence>
<dbReference type="GO" id="GO:0003684">
    <property type="term" value="F:damaged DNA binding"/>
    <property type="evidence" value="ECO:0007669"/>
    <property type="project" value="TreeGrafter"/>
</dbReference>
<dbReference type="Gene3D" id="3.40.50.12650">
    <property type="match status" value="1"/>
</dbReference>
<organism evidence="8 9">
    <name type="scientific">Paraglomus brasilianum</name>
    <dbReference type="NCBI Taxonomy" id="144538"/>
    <lineage>
        <taxon>Eukaryota</taxon>
        <taxon>Fungi</taxon>
        <taxon>Fungi incertae sedis</taxon>
        <taxon>Mucoromycota</taxon>
        <taxon>Glomeromycotina</taxon>
        <taxon>Glomeromycetes</taxon>
        <taxon>Paraglomerales</taxon>
        <taxon>Paraglomeraceae</taxon>
        <taxon>Paraglomus</taxon>
    </lineage>
</organism>
<evidence type="ECO:0000256" key="5">
    <source>
        <dbReference type="ARBA" id="ARBA00023242"/>
    </source>
</evidence>
<evidence type="ECO:0000259" key="7">
    <source>
        <dbReference type="Pfam" id="PF07522"/>
    </source>
</evidence>
<dbReference type="EMBL" id="CAJVPI010000326">
    <property type="protein sequence ID" value="CAG8519753.1"/>
    <property type="molecule type" value="Genomic_DNA"/>
</dbReference>
<evidence type="ECO:0000256" key="1">
    <source>
        <dbReference type="ARBA" id="ARBA00004123"/>
    </source>
</evidence>
<dbReference type="AlphaFoldDB" id="A0A9N9A5E7"/>
<keyword evidence="5" id="KW-0539">Nucleus</keyword>
<dbReference type="CDD" id="cd16273">
    <property type="entry name" value="SNM1A-1C-like_MBL-fold"/>
    <property type="match status" value="1"/>
</dbReference>
<dbReference type="Proteomes" id="UP000789739">
    <property type="component" value="Unassembled WGS sequence"/>
</dbReference>
<dbReference type="PANTHER" id="PTHR23240:SF6">
    <property type="entry name" value="DNA CROSS-LINK REPAIR 1A PROTEIN"/>
    <property type="match status" value="1"/>
</dbReference>
<dbReference type="FunFam" id="3.40.50.12650:FF:000001">
    <property type="entry name" value="DNA cross-link repair 1A"/>
    <property type="match status" value="1"/>
</dbReference>
<evidence type="ECO:0000313" key="9">
    <source>
        <dbReference type="Proteomes" id="UP000789739"/>
    </source>
</evidence>
<dbReference type="GO" id="GO:0005634">
    <property type="term" value="C:nucleus"/>
    <property type="evidence" value="ECO:0007669"/>
    <property type="project" value="UniProtKB-SubCell"/>
</dbReference>
<evidence type="ECO:0000256" key="3">
    <source>
        <dbReference type="ARBA" id="ARBA00022763"/>
    </source>
</evidence>
<gene>
    <name evidence="8" type="ORF">PBRASI_LOCUS3562</name>
</gene>
<dbReference type="PANTHER" id="PTHR23240">
    <property type="entry name" value="DNA CROSS-LINK REPAIR PROTEIN PSO2/SNM1-RELATED"/>
    <property type="match status" value="1"/>
</dbReference>
<dbReference type="SUPFAM" id="SSF56281">
    <property type="entry name" value="Metallo-hydrolase/oxidoreductase"/>
    <property type="match status" value="1"/>
</dbReference>
<keyword evidence="3" id="KW-0227">DNA damage</keyword>
<feature type="compositionally biased region" description="Low complexity" evidence="6">
    <location>
        <begin position="49"/>
        <end position="65"/>
    </location>
</feature>
<dbReference type="GO" id="GO:0035312">
    <property type="term" value="F:5'-3' DNA exonuclease activity"/>
    <property type="evidence" value="ECO:0007669"/>
    <property type="project" value="TreeGrafter"/>
</dbReference>
<dbReference type="GO" id="GO:0006303">
    <property type="term" value="P:double-strand break repair via nonhomologous end joining"/>
    <property type="evidence" value="ECO:0007669"/>
    <property type="project" value="TreeGrafter"/>
</dbReference>
<feature type="region of interest" description="Disordered" evidence="6">
    <location>
        <begin position="39"/>
        <end position="68"/>
    </location>
</feature>
<evidence type="ECO:0000256" key="2">
    <source>
        <dbReference type="ARBA" id="ARBA00010304"/>
    </source>
</evidence>
<name>A0A9N9A5E7_9GLOM</name>
<accession>A0A9N9A5E7</accession>
<reference evidence="8" key="1">
    <citation type="submission" date="2021-06" db="EMBL/GenBank/DDBJ databases">
        <authorList>
            <person name="Kallberg Y."/>
            <person name="Tangrot J."/>
            <person name="Rosling A."/>
        </authorList>
    </citation>
    <scope>NUCLEOTIDE SEQUENCE</scope>
    <source>
        <strain evidence="8">BR232B</strain>
    </source>
</reference>
<keyword evidence="4" id="KW-0234">DNA repair</keyword>